<organism evidence="5 6">
    <name type="scientific">Stakelama tenebrarum</name>
    <dbReference type="NCBI Taxonomy" id="2711215"/>
    <lineage>
        <taxon>Bacteria</taxon>
        <taxon>Pseudomonadati</taxon>
        <taxon>Pseudomonadota</taxon>
        <taxon>Alphaproteobacteria</taxon>
        <taxon>Sphingomonadales</taxon>
        <taxon>Sphingomonadaceae</taxon>
        <taxon>Stakelama</taxon>
    </lineage>
</organism>
<keyword evidence="6" id="KW-1185">Reference proteome</keyword>
<dbReference type="RefSeq" id="WP_165326459.1">
    <property type="nucleotide sequence ID" value="NZ_CP049109.1"/>
</dbReference>
<dbReference type="InterPro" id="IPR003819">
    <property type="entry name" value="TauD/TfdA-like"/>
</dbReference>
<dbReference type="Pfam" id="PF02668">
    <property type="entry name" value="TauD"/>
    <property type="match status" value="1"/>
</dbReference>
<evidence type="ECO:0000313" key="5">
    <source>
        <dbReference type="EMBL" id="QIG79459.1"/>
    </source>
</evidence>
<keyword evidence="3" id="KW-0045">Antibiotic biosynthesis</keyword>
<name>A0A6G6Y3I6_9SPHN</name>
<comment type="cofactor">
    <cofactor evidence="1">
        <name>Fe(2+)</name>
        <dbReference type="ChEBI" id="CHEBI:29033"/>
    </cofactor>
</comment>
<dbReference type="AlphaFoldDB" id="A0A6G6Y3I6"/>
<dbReference type="PANTHER" id="PTHR10696">
    <property type="entry name" value="GAMMA-BUTYROBETAINE HYDROXYLASE-RELATED"/>
    <property type="match status" value="1"/>
</dbReference>
<proteinExistence type="predicted"/>
<evidence type="ECO:0000256" key="1">
    <source>
        <dbReference type="ARBA" id="ARBA00001954"/>
    </source>
</evidence>
<evidence type="ECO:0000256" key="2">
    <source>
        <dbReference type="ARBA" id="ARBA00023002"/>
    </source>
</evidence>
<dbReference type="Gene3D" id="3.60.130.10">
    <property type="entry name" value="Clavaminate synthase-like"/>
    <property type="match status" value="1"/>
</dbReference>
<keyword evidence="5" id="KW-0223">Dioxygenase</keyword>
<sequence length="329" mass="37336">MVNPDDIRIKVDLKKPFPRSIISRQLSDFGYCLVKPSSTGENALLEVAKHFGRIQRHERSRRNGVVDVTSDDRLQTQISEKFKGLGTARFGPHTDGAFLNAIYSDERGYKRHISPPSYLILQCVQQAREGGESTLIDGQEVYRKVKALAPSIYQLLCEGIFHFVRSADKRLFPIEAPVFKVLANGNLSIRYREEFIVSTAYDGQRLRVADALRQFREQCIMHPDCGRPLMLTPGDVLIIDNFRMLHGRAGFKVVDGHHRHLRRVWVMDEHHLIRLNGDEPWDITSEQGGLAEFRARVLPYDDGIVTSYGALSGSDNHSNFIHAELGIKS</sequence>
<gene>
    <name evidence="5" type="ORF">G5C33_06435</name>
</gene>
<evidence type="ECO:0000259" key="4">
    <source>
        <dbReference type="Pfam" id="PF02668"/>
    </source>
</evidence>
<dbReference type="GO" id="GO:0017000">
    <property type="term" value="P:antibiotic biosynthetic process"/>
    <property type="evidence" value="ECO:0007669"/>
    <property type="project" value="UniProtKB-KW"/>
</dbReference>
<evidence type="ECO:0000256" key="3">
    <source>
        <dbReference type="ARBA" id="ARBA00023194"/>
    </source>
</evidence>
<protein>
    <submittedName>
        <fullName evidence="5">TauD/TfdA family dioxygenase</fullName>
    </submittedName>
</protein>
<dbReference type="InterPro" id="IPR050411">
    <property type="entry name" value="AlphaKG_dependent_hydroxylases"/>
</dbReference>
<accession>A0A6G6Y3I6</accession>
<evidence type="ECO:0000313" key="6">
    <source>
        <dbReference type="Proteomes" id="UP000501568"/>
    </source>
</evidence>
<dbReference type="InterPro" id="IPR042098">
    <property type="entry name" value="TauD-like_sf"/>
</dbReference>
<dbReference type="SUPFAM" id="SSF51197">
    <property type="entry name" value="Clavaminate synthase-like"/>
    <property type="match status" value="1"/>
</dbReference>
<dbReference type="Proteomes" id="UP000501568">
    <property type="component" value="Chromosome"/>
</dbReference>
<dbReference type="GO" id="GO:0016706">
    <property type="term" value="F:2-oxoglutarate-dependent dioxygenase activity"/>
    <property type="evidence" value="ECO:0007669"/>
    <property type="project" value="UniProtKB-ARBA"/>
</dbReference>
<dbReference type="KEGG" id="spzr:G5C33_06435"/>
<dbReference type="EMBL" id="CP049109">
    <property type="protein sequence ID" value="QIG79459.1"/>
    <property type="molecule type" value="Genomic_DNA"/>
</dbReference>
<reference evidence="5 6" key="1">
    <citation type="submission" date="2020-02" db="EMBL/GenBank/DDBJ databases">
        <authorList>
            <person name="Zheng R.K."/>
            <person name="Sun C.M."/>
        </authorList>
    </citation>
    <scope>NUCLEOTIDE SEQUENCE [LARGE SCALE GENOMIC DNA]</scope>
    <source>
        <strain evidence="6">zrk23</strain>
    </source>
</reference>
<feature type="domain" description="TauD/TfdA-like" evidence="4">
    <location>
        <begin position="19"/>
        <end position="265"/>
    </location>
</feature>
<keyword evidence="2" id="KW-0560">Oxidoreductase</keyword>
<dbReference type="PANTHER" id="PTHR10696:SF56">
    <property type="entry name" value="TAUD_TFDA-LIKE DOMAIN-CONTAINING PROTEIN"/>
    <property type="match status" value="1"/>
</dbReference>